<reference evidence="2 3" key="1">
    <citation type="submission" date="2017-09" db="EMBL/GenBank/DDBJ databases">
        <title>Depth-based differentiation of microbial function through sediment-hosted aquifers and enrichment of novel symbionts in the deep terrestrial subsurface.</title>
        <authorList>
            <person name="Probst A.J."/>
            <person name="Ladd B."/>
            <person name="Jarett J.K."/>
            <person name="Geller-Mcgrath D.E."/>
            <person name="Sieber C.M."/>
            <person name="Emerson J.B."/>
            <person name="Anantharaman K."/>
            <person name="Thomas B.C."/>
            <person name="Malmstrom R."/>
            <person name="Stieglmeier M."/>
            <person name="Klingl A."/>
            <person name="Woyke T."/>
            <person name="Ryan C.M."/>
            <person name="Banfield J.F."/>
        </authorList>
    </citation>
    <scope>NUCLEOTIDE SEQUENCE [LARGE SCALE GENOMIC DNA]</scope>
    <source>
        <strain evidence="2">CG10_big_fil_rev_8_21_14_0_10_49_38</strain>
    </source>
</reference>
<evidence type="ECO:0000256" key="1">
    <source>
        <dbReference type="SAM" id="Phobius"/>
    </source>
</evidence>
<comment type="caution">
    <text evidence="2">The sequence shown here is derived from an EMBL/GenBank/DDBJ whole genome shotgun (WGS) entry which is preliminary data.</text>
</comment>
<feature type="transmembrane region" description="Helical" evidence="1">
    <location>
        <begin position="45"/>
        <end position="64"/>
    </location>
</feature>
<feature type="transmembrane region" description="Helical" evidence="1">
    <location>
        <begin position="6"/>
        <end position="24"/>
    </location>
</feature>
<protein>
    <submittedName>
        <fullName evidence="2">Uncharacterized protein</fullName>
    </submittedName>
</protein>
<name>A0A2H0RHG0_9BACT</name>
<evidence type="ECO:0000313" key="3">
    <source>
        <dbReference type="Proteomes" id="UP000230431"/>
    </source>
</evidence>
<keyword evidence="1" id="KW-0472">Membrane</keyword>
<keyword evidence="1" id="KW-0812">Transmembrane</keyword>
<keyword evidence="1" id="KW-1133">Transmembrane helix</keyword>
<dbReference type="EMBL" id="PCYK01000019">
    <property type="protein sequence ID" value="PIR45933.1"/>
    <property type="molecule type" value="Genomic_DNA"/>
</dbReference>
<dbReference type="Proteomes" id="UP000230431">
    <property type="component" value="Unassembled WGS sequence"/>
</dbReference>
<gene>
    <name evidence="2" type="ORF">COV08_02345</name>
</gene>
<dbReference type="AlphaFoldDB" id="A0A2H0RHG0"/>
<evidence type="ECO:0000313" key="2">
    <source>
        <dbReference type="EMBL" id="PIR45933.1"/>
    </source>
</evidence>
<accession>A0A2H0RHG0</accession>
<sequence length="67" mass="7667">MDIFASTLDIIGKVMIAYTALAVHRRVSQERKIDKTVFHIMRREQLIGISGIILMVSAYFLHIYSNA</sequence>
<proteinExistence type="predicted"/>
<organism evidence="2 3">
    <name type="scientific">Candidatus Vogelbacteria bacterium CG10_big_fil_rev_8_21_14_0_10_49_38</name>
    <dbReference type="NCBI Taxonomy" id="1975043"/>
    <lineage>
        <taxon>Bacteria</taxon>
        <taxon>Candidatus Vogeliibacteriota</taxon>
    </lineage>
</organism>